<protein>
    <submittedName>
        <fullName evidence="1">Uncharacterized protein</fullName>
    </submittedName>
</protein>
<sequence>MQQAVALLHEQPTTVAAAFLAPLQEKLHDISMKIQTAFESGWLESFQQRLQVGVTRIQAAEAALKNAEGIGRMGWTFPMNVSLTDVVEILLQVPNGPEAIDAAFARFYADTEKQSLPLLLAALRQHARLAEFRALIEEVGFGLEHQKYRLVVTALIPLFEGVARSCWGDSFWQGAARDKFFKDKIATLASDGLDHVMWSATQAFVELLYKKNFHGDPKPRALNRHWILHGRGPADASLVDALRLLQAIYTVVSLADEEAQDAVQAAPAV</sequence>
<dbReference type="AlphaFoldDB" id="A0A0K1ENQ4"/>
<proteinExistence type="predicted"/>
<gene>
    <name evidence="1" type="ORF">CMC5_067070</name>
</gene>
<keyword evidence="2" id="KW-1185">Reference proteome</keyword>
<name>A0A0K1ENQ4_CHOCO</name>
<dbReference type="Proteomes" id="UP000067626">
    <property type="component" value="Chromosome"/>
</dbReference>
<organism evidence="1 2">
    <name type="scientific">Chondromyces crocatus</name>
    <dbReference type="NCBI Taxonomy" id="52"/>
    <lineage>
        <taxon>Bacteria</taxon>
        <taxon>Pseudomonadati</taxon>
        <taxon>Myxococcota</taxon>
        <taxon>Polyangia</taxon>
        <taxon>Polyangiales</taxon>
        <taxon>Polyangiaceae</taxon>
        <taxon>Chondromyces</taxon>
    </lineage>
</organism>
<dbReference type="KEGG" id="ccro:CMC5_067070"/>
<dbReference type="EMBL" id="CP012159">
    <property type="protein sequence ID" value="AKT42481.1"/>
    <property type="molecule type" value="Genomic_DNA"/>
</dbReference>
<accession>A0A0K1ENQ4</accession>
<dbReference type="PATRIC" id="fig|52.7.peg.7368"/>
<evidence type="ECO:0000313" key="1">
    <source>
        <dbReference type="EMBL" id="AKT42481.1"/>
    </source>
</evidence>
<reference evidence="1 2" key="1">
    <citation type="submission" date="2015-07" db="EMBL/GenBank/DDBJ databases">
        <title>Genome analysis of myxobacterium Chondromyces crocatus Cm c5 reveals a high potential for natural compound synthesis and the genetic basis for the loss of fruiting body formation.</title>
        <authorList>
            <person name="Zaburannyi N."/>
            <person name="Bunk B."/>
            <person name="Maier J."/>
            <person name="Overmann J."/>
            <person name="Mueller R."/>
        </authorList>
    </citation>
    <scope>NUCLEOTIDE SEQUENCE [LARGE SCALE GENOMIC DNA]</scope>
    <source>
        <strain evidence="1 2">Cm c5</strain>
    </source>
</reference>
<evidence type="ECO:0000313" key="2">
    <source>
        <dbReference type="Proteomes" id="UP000067626"/>
    </source>
</evidence>